<accession>A0AAP0NJ09</accession>
<gene>
    <name evidence="1" type="ORF">Sjap_018122</name>
</gene>
<dbReference type="Proteomes" id="UP001417504">
    <property type="component" value="Unassembled WGS sequence"/>
</dbReference>
<comment type="caution">
    <text evidence="1">The sequence shown here is derived from an EMBL/GenBank/DDBJ whole genome shotgun (WGS) entry which is preliminary data.</text>
</comment>
<protein>
    <submittedName>
        <fullName evidence="1">Uncharacterized protein</fullName>
    </submittedName>
</protein>
<dbReference type="EMBL" id="JBBNAE010000007">
    <property type="protein sequence ID" value="KAK9110062.1"/>
    <property type="molecule type" value="Genomic_DNA"/>
</dbReference>
<reference evidence="1 2" key="1">
    <citation type="submission" date="2024-01" db="EMBL/GenBank/DDBJ databases">
        <title>Genome assemblies of Stephania.</title>
        <authorList>
            <person name="Yang L."/>
        </authorList>
    </citation>
    <scope>NUCLEOTIDE SEQUENCE [LARGE SCALE GENOMIC DNA]</scope>
    <source>
        <strain evidence="1">QJT</strain>
        <tissue evidence="1">Leaf</tissue>
    </source>
</reference>
<proteinExistence type="predicted"/>
<evidence type="ECO:0000313" key="1">
    <source>
        <dbReference type="EMBL" id="KAK9110062.1"/>
    </source>
</evidence>
<sequence>MTNQIEPSDDSGVAGPRVINAKNFQALTQRVATQNQRLEEILRILRRPVATTPSPTSTSGVSATQEMNTSIVATSTAPATIAVIPDTVVLPPIQAEVVPAVPLVQTNIMPTPMAERGIRAITEARLLHPLISIKEYLGNSSGIVELREDRRFAINRDTLSYEYRDRVDTSKGKELMLGDILSE</sequence>
<evidence type="ECO:0000313" key="2">
    <source>
        <dbReference type="Proteomes" id="UP001417504"/>
    </source>
</evidence>
<organism evidence="1 2">
    <name type="scientific">Stephania japonica</name>
    <dbReference type="NCBI Taxonomy" id="461633"/>
    <lineage>
        <taxon>Eukaryota</taxon>
        <taxon>Viridiplantae</taxon>
        <taxon>Streptophyta</taxon>
        <taxon>Embryophyta</taxon>
        <taxon>Tracheophyta</taxon>
        <taxon>Spermatophyta</taxon>
        <taxon>Magnoliopsida</taxon>
        <taxon>Ranunculales</taxon>
        <taxon>Menispermaceae</taxon>
        <taxon>Menispermoideae</taxon>
        <taxon>Cissampelideae</taxon>
        <taxon>Stephania</taxon>
    </lineage>
</organism>
<keyword evidence="2" id="KW-1185">Reference proteome</keyword>
<dbReference type="AlphaFoldDB" id="A0AAP0NJ09"/>
<name>A0AAP0NJ09_9MAGN</name>